<evidence type="ECO:0000256" key="13">
    <source>
        <dbReference type="SAM" id="Phobius"/>
    </source>
</evidence>
<dbReference type="InterPro" id="IPR034804">
    <property type="entry name" value="SQR/QFR_C/D"/>
</dbReference>
<evidence type="ECO:0000256" key="2">
    <source>
        <dbReference type="ARBA" id="ARBA00004370"/>
    </source>
</evidence>
<dbReference type="SUPFAM" id="SSF81343">
    <property type="entry name" value="Fumarate reductase respiratory complex transmembrane subunits"/>
    <property type="match status" value="1"/>
</dbReference>
<dbReference type="GO" id="GO:0006099">
    <property type="term" value="P:tricarboxylic acid cycle"/>
    <property type="evidence" value="ECO:0007669"/>
    <property type="project" value="InterPro"/>
</dbReference>
<evidence type="ECO:0000256" key="5">
    <source>
        <dbReference type="ARBA" id="ARBA00022617"/>
    </source>
</evidence>
<keyword evidence="10 13" id="KW-0472">Membrane</keyword>
<evidence type="ECO:0000256" key="3">
    <source>
        <dbReference type="ARBA" id="ARBA00007244"/>
    </source>
</evidence>
<dbReference type="GO" id="GO:0005886">
    <property type="term" value="C:plasma membrane"/>
    <property type="evidence" value="ECO:0007669"/>
    <property type="project" value="TreeGrafter"/>
</dbReference>
<organism evidence="14 15">
    <name type="scientific">Ottowia cancrivicina</name>
    <dbReference type="NCBI Taxonomy" id="3040346"/>
    <lineage>
        <taxon>Bacteria</taxon>
        <taxon>Pseudomonadati</taxon>
        <taxon>Pseudomonadota</taxon>
        <taxon>Betaproteobacteria</taxon>
        <taxon>Burkholderiales</taxon>
        <taxon>Comamonadaceae</taxon>
        <taxon>Ottowia</taxon>
    </lineage>
</organism>
<evidence type="ECO:0000256" key="1">
    <source>
        <dbReference type="ARBA" id="ARBA00004050"/>
    </source>
</evidence>
<dbReference type="Gene3D" id="1.20.1300.10">
    <property type="entry name" value="Fumarate reductase/succinate dehydrogenase, transmembrane subunit"/>
    <property type="match status" value="1"/>
</dbReference>
<keyword evidence="5 12" id="KW-0349">Heme</keyword>
<dbReference type="CDD" id="cd03499">
    <property type="entry name" value="SQR_TypeC_SdhC"/>
    <property type="match status" value="1"/>
</dbReference>
<comment type="subunit">
    <text evidence="11">Part of an enzyme complex containing four subunits: a flavoprotein, an iron-sulfur protein, plus two membrane-anchoring proteins, SdhC and SdhD. The complex can form homotrimers.</text>
</comment>
<comment type="function">
    <text evidence="1">Membrane-anchoring subunit of succinate dehydrogenase (SDH).</text>
</comment>
<comment type="cofactor">
    <cofactor evidence="12">
        <name>heme</name>
        <dbReference type="ChEBI" id="CHEBI:30413"/>
    </cofactor>
    <text evidence="12">The heme is bound between the two transmembrane subunits.</text>
</comment>
<dbReference type="InterPro" id="IPR000701">
    <property type="entry name" value="SuccDH_FuR_B_TM-su"/>
</dbReference>
<dbReference type="RefSeq" id="WP_102284014.1">
    <property type="nucleotide sequence ID" value="NZ_JARVII010000018.1"/>
</dbReference>
<feature type="transmembrane region" description="Helical" evidence="13">
    <location>
        <begin position="120"/>
        <end position="140"/>
    </location>
</feature>
<gene>
    <name evidence="14" type="primary">sdhC</name>
    <name evidence="14" type="ORF">QB898_09255</name>
</gene>
<keyword evidence="7 12" id="KW-0479">Metal-binding</keyword>
<reference evidence="14 15" key="1">
    <citation type="submission" date="2023-04" db="EMBL/GenBank/DDBJ databases">
        <title>Ottowia paracancer sp. nov., isolated from human stomach.</title>
        <authorList>
            <person name="Song Y."/>
        </authorList>
    </citation>
    <scope>NUCLEOTIDE SEQUENCE [LARGE SCALE GENOMIC DNA]</scope>
    <source>
        <strain evidence="14 15">10c7w1</strain>
    </source>
</reference>
<evidence type="ECO:0000313" key="15">
    <source>
        <dbReference type="Proteomes" id="UP001237156"/>
    </source>
</evidence>
<protein>
    <recommendedName>
        <fullName evidence="4">Succinate dehydrogenase cytochrome b556 subunit</fullName>
    </recommendedName>
</protein>
<feature type="transmembrane region" description="Helical" evidence="13">
    <location>
        <begin position="33"/>
        <end position="53"/>
    </location>
</feature>
<keyword evidence="9 12" id="KW-0408">Iron</keyword>
<evidence type="ECO:0000256" key="7">
    <source>
        <dbReference type="ARBA" id="ARBA00022723"/>
    </source>
</evidence>
<dbReference type="PANTHER" id="PTHR10978:SF5">
    <property type="entry name" value="SUCCINATE DEHYDROGENASE CYTOCHROME B560 SUBUNIT, MITOCHONDRIAL"/>
    <property type="match status" value="1"/>
</dbReference>
<dbReference type="Pfam" id="PF01127">
    <property type="entry name" value="Sdh_cyt"/>
    <property type="match status" value="1"/>
</dbReference>
<dbReference type="InterPro" id="IPR014314">
    <property type="entry name" value="Succ_DH_cytb556"/>
</dbReference>
<dbReference type="Proteomes" id="UP001237156">
    <property type="component" value="Unassembled WGS sequence"/>
</dbReference>
<evidence type="ECO:0000313" key="14">
    <source>
        <dbReference type="EMBL" id="MDG9699893.1"/>
    </source>
</evidence>
<dbReference type="GO" id="GO:0009055">
    <property type="term" value="F:electron transfer activity"/>
    <property type="evidence" value="ECO:0007669"/>
    <property type="project" value="InterPro"/>
</dbReference>
<dbReference type="PIRSF" id="PIRSF000178">
    <property type="entry name" value="SDH_cyt_b560"/>
    <property type="match status" value="1"/>
</dbReference>
<accession>A0AAW6RLN1</accession>
<sequence>MTEAARKRPEFRNLNVFKDLTTYRLPWAAKVSILHRISGVLMILMLPFIIWLFDKSISSEISFMQFTAAFEHGIWIFPAFIVKLAVLALIWAFMHHLCAGIRHIYMELTHKLSKEFGKRSALVVLAVSLSLTVLLGAKLFGLY</sequence>
<evidence type="ECO:0000256" key="9">
    <source>
        <dbReference type="ARBA" id="ARBA00023004"/>
    </source>
</evidence>
<dbReference type="GO" id="GO:0046872">
    <property type="term" value="F:metal ion binding"/>
    <property type="evidence" value="ECO:0007669"/>
    <property type="project" value="UniProtKB-KW"/>
</dbReference>
<comment type="subcellular location">
    <subcellularLocation>
        <location evidence="2">Membrane</location>
    </subcellularLocation>
</comment>
<evidence type="ECO:0000256" key="12">
    <source>
        <dbReference type="PIRSR" id="PIRSR000178-1"/>
    </source>
</evidence>
<evidence type="ECO:0000256" key="8">
    <source>
        <dbReference type="ARBA" id="ARBA00022989"/>
    </source>
</evidence>
<name>A0AAW6RLN1_9BURK</name>
<keyword evidence="6 13" id="KW-0812">Transmembrane</keyword>
<proteinExistence type="inferred from homology"/>
<evidence type="ECO:0000256" key="11">
    <source>
        <dbReference type="ARBA" id="ARBA00025912"/>
    </source>
</evidence>
<dbReference type="NCBIfam" id="TIGR02970">
    <property type="entry name" value="succ_dehyd_cytB"/>
    <property type="match status" value="1"/>
</dbReference>
<comment type="caution">
    <text evidence="14">The sequence shown here is derived from an EMBL/GenBank/DDBJ whole genome shotgun (WGS) entry which is preliminary data.</text>
</comment>
<dbReference type="PANTHER" id="PTHR10978">
    <property type="entry name" value="SUCCINATE DEHYDROGENASE CYTOCHROME B560 SUBUNIT"/>
    <property type="match status" value="1"/>
</dbReference>
<evidence type="ECO:0000256" key="6">
    <source>
        <dbReference type="ARBA" id="ARBA00022692"/>
    </source>
</evidence>
<dbReference type="AlphaFoldDB" id="A0AAW6RLN1"/>
<keyword evidence="15" id="KW-1185">Reference proteome</keyword>
<dbReference type="EMBL" id="JARVII010000018">
    <property type="protein sequence ID" value="MDG9699893.1"/>
    <property type="molecule type" value="Genomic_DNA"/>
</dbReference>
<comment type="similarity">
    <text evidence="3">Belongs to the cytochrome b560 family.</text>
</comment>
<feature type="transmembrane region" description="Helical" evidence="13">
    <location>
        <begin position="73"/>
        <end position="99"/>
    </location>
</feature>
<feature type="binding site" description="axial binding residue" evidence="12">
    <location>
        <position position="96"/>
    </location>
    <ligand>
        <name>heme</name>
        <dbReference type="ChEBI" id="CHEBI:30413"/>
        <note>ligand shared with second transmembrane subunit</note>
    </ligand>
    <ligandPart>
        <name>Fe</name>
        <dbReference type="ChEBI" id="CHEBI:18248"/>
    </ligandPart>
</feature>
<keyword evidence="8 13" id="KW-1133">Transmembrane helix</keyword>
<evidence type="ECO:0000256" key="4">
    <source>
        <dbReference type="ARBA" id="ARBA00020076"/>
    </source>
</evidence>
<evidence type="ECO:0000256" key="10">
    <source>
        <dbReference type="ARBA" id="ARBA00023136"/>
    </source>
</evidence>